<evidence type="ECO:0000313" key="4">
    <source>
        <dbReference type="Proteomes" id="UP000253472"/>
    </source>
</evidence>
<protein>
    <recommendedName>
        <fullName evidence="2">RRM domain-containing protein</fullName>
    </recommendedName>
</protein>
<dbReference type="InterPro" id="IPR035979">
    <property type="entry name" value="RBD_domain_sf"/>
</dbReference>
<accession>A0A367YG84</accession>
<feature type="domain" description="RRM" evidence="2">
    <location>
        <begin position="2"/>
        <end position="77"/>
    </location>
</feature>
<reference evidence="3 4" key="1">
    <citation type="submission" date="2018-06" db="EMBL/GenBank/DDBJ databases">
        <title>Whole genome sequencing of Candida tropicalis (genome annotated by CSBL at Korea University).</title>
        <authorList>
            <person name="Ahn J."/>
        </authorList>
    </citation>
    <scope>NUCLEOTIDE SEQUENCE [LARGE SCALE GENOMIC DNA]</scope>
    <source>
        <strain evidence="3 4">ATCC 20962</strain>
    </source>
</reference>
<keyword evidence="4" id="KW-1185">Reference proteome</keyword>
<evidence type="ECO:0000313" key="3">
    <source>
        <dbReference type="EMBL" id="RCK64885.1"/>
    </source>
</evidence>
<evidence type="ECO:0000259" key="2">
    <source>
        <dbReference type="PROSITE" id="PS50102"/>
    </source>
</evidence>
<dbReference type="AlphaFoldDB" id="A0A367YG84"/>
<gene>
    <name evidence="3" type="ORF">Cantr_00783</name>
</gene>
<dbReference type="SUPFAM" id="SSF54928">
    <property type="entry name" value="RNA-binding domain, RBD"/>
    <property type="match status" value="1"/>
</dbReference>
<keyword evidence="1" id="KW-0694">RNA-binding</keyword>
<dbReference type="InterPro" id="IPR012677">
    <property type="entry name" value="Nucleotide-bd_a/b_plait_sf"/>
</dbReference>
<dbReference type="Gene3D" id="3.30.70.330">
    <property type="match status" value="1"/>
</dbReference>
<dbReference type="Proteomes" id="UP000253472">
    <property type="component" value="Unassembled WGS sequence"/>
</dbReference>
<name>A0A367YG84_9ASCO</name>
<dbReference type="GO" id="GO:0003723">
    <property type="term" value="F:RNA binding"/>
    <property type="evidence" value="ECO:0007669"/>
    <property type="project" value="UniProtKB-UniRule"/>
</dbReference>
<dbReference type="EMBL" id="QLNQ01000021">
    <property type="protein sequence ID" value="RCK64885.1"/>
    <property type="molecule type" value="Genomic_DNA"/>
</dbReference>
<dbReference type="OrthoDB" id="7763451at2759"/>
<organism evidence="3 4">
    <name type="scientific">Candida viswanathii</name>
    <dbReference type="NCBI Taxonomy" id="5486"/>
    <lineage>
        <taxon>Eukaryota</taxon>
        <taxon>Fungi</taxon>
        <taxon>Dikarya</taxon>
        <taxon>Ascomycota</taxon>
        <taxon>Saccharomycotina</taxon>
        <taxon>Pichiomycetes</taxon>
        <taxon>Debaryomycetaceae</taxon>
        <taxon>Candida/Lodderomyces clade</taxon>
        <taxon>Candida</taxon>
    </lineage>
</organism>
<dbReference type="InterPro" id="IPR000504">
    <property type="entry name" value="RRM_dom"/>
</dbReference>
<dbReference type="PROSITE" id="PS50102">
    <property type="entry name" value="RRM"/>
    <property type="match status" value="1"/>
</dbReference>
<evidence type="ECO:0000256" key="1">
    <source>
        <dbReference type="PROSITE-ProRule" id="PRU00176"/>
    </source>
</evidence>
<sequence length="92" mass="9896">MSSVIASNIPSKTTPAEVREYFSKQAGEVSDLIPLGDDGKVKKYEVLFKSKGSVKPALDLSDSYIDGVAIRVDEVPELTDGQVGKDPQQQAL</sequence>
<comment type="caution">
    <text evidence="3">The sequence shown here is derived from an EMBL/GenBank/DDBJ whole genome shotgun (WGS) entry which is preliminary data.</text>
</comment>
<proteinExistence type="predicted"/>